<dbReference type="GO" id="GO:0005667">
    <property type="term" value="C:transcription regulator complex"/>
    <property type="evidence" value="ECO:0007669"/>
    <property type="project" value="TreeGrafter"/>
</dbReference>
<keyword evidence="5" id="KW-1185">Reference proteome</keyword>
<dbReference type="EMBL" id="OU892282">
    <property type="protein sequence ID" value="CAG9770214.1"/>
    <property type="molecule type" value="Genomic_DNA"/>
</dbReference>
<dbReference type="InterPro" id="IPR004210">
    <property type="entry name" value="BESS_motif"/>
</dbReference>
<dbReference type="Pfam" id="PF10545">
    <property type="entry name" value="MADF_DNA_bdg"/>
    <property type="match status" value="1"/>
</dbReference>
<sequence>MKMSKDGNFEIKLIQTVEQYPCLYNFLLPEYSRREVVGAAWEKVSNEMNATVENCRNTWRMLRISYTRATKLPPNGSARKLTQKTKDIIQAMDYIRGYVDAKRHELPNNSAPLPFPDTQDGISNESTEFVDNAYNDIDETVLQASVVQPSVKKFKKTQNSGRDTADNITTLLQYIKSRKQREPENPRRQFLLSLLPDLEQMNERQMRFFRSKVSGLIDDILDSEYGPTSSQPPSVAN</sequence>
<evidence type="ECO:0000313" key="4">
    <source>
        <dbReference type="EMBL" id="CAG9770214.1"/>
    </source>
</evidence>
<dbReference type="GO" id="GO:0003677">
    <property type="term" value="F:DNA binding"/>
    <property type="evidence" value="ECO:0007669"/>
    <property type="project" value="InterPro"/>
</dbReference>
<dbReference type="GO" id="GO:0006357">
    <property type="term" value="P:regulation of transcription by RNA polymerase II"/>
    <property type="evidence" value="ECO:0007669"/>
    <property type="project" value="TreeGrafter"/>
</dbReference>
<keyword evidence="1" id="KW-0539">Nucleus</keyword>
<organism evidence="4 5">
    <name type="scientific">Ceutorhynchus assimilis</name>
    <name type="common">cabbage seed weevil</name>
    <dbReference type="NCBI Taxonomy" id="467358"/>
    <lineage>
        <taxon>Eukaryota</taxon>
        <taxon>Metazoa</taxon>
        <taxon>Ecdysozoa</taxon>
        <taxon>Arthropoda</taxon>
        <taxon>Hexapoda</taxon>
        <taxon>Insecta</taxon>
        <taxon>Pterygota</taxon>
        <taxon>Neoptera</taxon>
        <taxon>Endopterygota</taxon>
        <taxon>Coleoptera</taxon>
        <taxon>Polyphaga</taxon>
        <taxon>Cucujiformia</taxon>
        <taxon>Curculionidae</taxon>
        <taxon>Ceutorhynchinae</taxon>
        <taxon>Ceutorhynchus</taxon>
    </lineage>
</organism>
<gene>
    <name evidence="4" type="ORF">CEUTPL_LOCUS10671</name>
</gene>
<dbReference type="InterPro" id="IPR006578">
    <property type="entry name" value="MADF-dom"/>
</dbReference>
<dbReference type="PANTHER" id="PTHR12243">
    <property type="entry name" value="MADF DOMAIN TRANSCRIPTION FACTOR"/>
    <property type="match status" value="1"/>
</dbReference>
<evidence type="ECO:0000256" key="1">
    <source>
        <dbReference type="PROSITE-ProRule" id="PRU00371"/>
    </source>
</evidence>
<name>A0A9N9QQP1_9CUCU</name>
<proteinExistence type="predicted"/>
<evidence type="ECO:0008006" key="6">
    <source>
        <dbReference type="Google" id="ProtNLM"/>
    </source>
</evidence>
<dbReference type="Pfam" id="PF02944">
    <property type="entry name" value="BESS"/>
    <property type="match status" value="1"/>
</dbReference>
<reference evidence="4" key="1">
    <citation type="submission" date="2022-01" db="EMBL/GenBank/DDBJ databases">
        <authorList>
            <person name="King R."/>
        </authorList>
    </citation>
    <scope>NUCLEOTIDE SEQUENCE</scope>
</reference>
<evidence type="ECO:0000259" key="3">
    <source>
        <dbReference type="PROSITE" id="PS51031"/>
    </source>
</evidence>
<comment type="subcellular location">
    <subcellularLocation>
        <location evidence="1">Nucleus</location>
    </subcellularLocation>
</comment>
<accession>A0A9N9QQP1</accession>
<dbReference type="SMART" id="SM00595">
    <property type="entry name" value="MADF"/>
    <property type="match status" value="1"/>
</dbReference>
<feature type="domain" description="BESS" evidence="3">
    <location>
        <begin position="184"/>
        <end position="223"/>
    </location>
</feature>
<evidence type="ECO:0000313" key="5">
    <source>
        <dbReference type="Proteomes" id="UP001152799"/>
    </source>
</evidence>
<feature type="domain" description="MADF" evidence="2">
    <location>
        <begin position="12"/>
        <end position="100"/>
    </location>
</feature>
<dbReference type="PROSITE" id="PS51029">
    <property type="entry name" value="MADF"/>
    <property type="match status" value="1"/>
</dbReference>
<dbReference type="PROSITE" id="PS51031">
    <property type="entry name" value="BESS"/>
    <property type="match status" value="1"/>
</dbReference>
<dbReference type="AlphaFoldDB" id="A0A9N9QQP1"/>
<dbReference type="OrthoDB" id="6147983at2759"/>
<dbReference type="Proteomes" id="UP001152799">
    <property type="component" value="Chromosome 6"/>
</dbReference>
<dbReference type="InterPro" id="IPR039353">
    <property type="entry name" value="TF_Adf1"/>
</dbReference>
<dbReference type="GO" id="GO:0005634">
    <property type="term" value="C:nucleus"/>
    <property type="evidence" value="ECO:0007669"/>
    <property type="project" value="UniProtKB-SubCell"/>
</dbReference>
<dbReference type="PANTHER" id="PTHR12243:SF60">
    <property type="entry name" value="SI:CH211-15D5.12-RELATED"/>
    <property type="match status" value="1"/>
</dbReference>
<protein>
    <recommendedName>
        <fullName evidence="6">MADF domain-containing protein</fullName>
    </recommendedName>
</protein>
<evidence type="ECO:0000259" key="2">
    <source>
        <dbReference type="PROSITE" id="PS51029"/>
    </source>
</evidence>